<dbReference type="AlphaFoldDB" id="A0A8T0G5E2"/>
<evidence type="ECO:0000313" key="2">
    <source>
        <dbReference type="EMBL" id="KAG0553674.1"/>
    </source>
</evidence>
<accession>A0A8T0G5E2</accession>
<feature type="transmembrane region" description="Helical" evidence="1">
    <location>
        <begin position="236"/>
        <end position="261"/>
    </location>
</feature>
<gene>
    <name evidence="2" type="ORF">KC19_12G030300</name>
</gene>
<proteinExistence type="predicted"/>
<evidence type="ECO:0000256" key="1">
    <source>
        <dbReference type="SAM" id="Phobius"/>
    </source>
</evidence>
<feature type="transmembrane region" description="Helical" evidence="1">
    <location>
        <begin position="490"/>
        <end position="512"/>
    </location>
</feature>
<feature type="transmembrane region" description="Helical" evidence="1">
    <location>
        <begin position="449"/>
        <end position="470"/>
    </location>
</feature>
<dbReference type="Proteomes" id="UP000822688">
    <property type="component" value="Chromosome 12"/>
</dbReference>
<dbReference type="InterPro" id="IPR044200">
    <property type="entry name" value="At5g03900-like"/>
</dbReference>
<dbReference type="EMBL" id="CM026433">
    <property type="protein sequence ID" value="KAG0553674.1"/>
    <property type="molecule type" value="Genomic_DNA"/>
</dbReference>
<keyword evidence="1" id="KW-0812">Transmembrane</keyword>
<dbReference type="GO" id="GO:0009941">
    <property type="term" value="C:chloroplast envelope"/>
    <property type="evidence" value="ECO:0007669"/>
    <property type="project" value="TreeGrafter"/>
</dbReference>
<keyword evidence="3" id="KW-1185">Reference proteome</keyword>
<sequence>MYSAAISDWRTASAPSALIAIPSLSTSYCTRYSGPRFISTHQHRYTAQYHGPTIRLRGAQGNRQQIILKRKDGFRISGHSMRYLSASSGIEILGTQLGEQPGRGIPQGWRKSWKSMPVPVALQQDGAREFAPALKTKTIQIDSLPPFVRDSTMKAVDELGRRVTVGDVASRAGLKLTQAETALQALAADSGGFLEVSDEGDVLYVLPKDYRSNLTSKSLRMKYEPLLEKLKAIAEYAIRVSFGTALLASIVIVYTTILVILSSGGRSDDDNRGNRGGYQSQRYNNPGFSMYISPADLFWYWNPNYYRSRRPTKRNGGRNFFENVFSFVFGDGNPNEGLEEVRWRSIGDMISSKGGVVSAEELAPYLDVPPYSEETKADESFVLPVLLRFDGHPEVDEQGNILYRFPSLQRTAVDWLGRRKEAPKGETGGLSYFAENQWNFSKASKVEQALVIGLGGLNLAGVVILSSMLRDYSLIQSLRGSGLIPFAANALPFLQAYTASFFAIPAFRWFLLQRRNAEIEQRNRARLGWVAALDRAGAELRQKLKSARDSAKRTVLGRDRIIYSTEKDISTQDYDARDWEQRLKERK</sequence>
<name>A0A8T0G5E2_CERPU</name>
<keyword evidence="1" id="KW-0472">Membrane</keyword>
<organism evidence="2 3">
    <name type="scientific">Ceratodon purpureus</name>
    <name type="common">Fire moss</name>
    <name type="synonym">Dicranum purpureum</name>
    <dbReference type="NCBI Taxonomy" id="3225"/>
    <lineage>
        <taxon>Eukaryota</taxon>
        <taxon>Viridiplantae</taxon>
        <taxon>Streptophyta</taxon>
        <taxon>Embryophyta</taxon>
        <taxon>Bryophyta</taxon>
        <taxon>Bryophytina</taxon>
        <taxon>Bryopsida</taxon>
        <taxon>Dicranidae</taxon>
        <taxon>Pseudoditrichales</taxon>
        <taxon>Ditrichaceae</taxon>
        <taxon>Ceratodon</taxon>
    </lineage>
</organism>
<keyword evidence="1" id="KW-1133">Transmembrane helix</keyword>
<dbReference type="PANTHER" id="PTHR47380:SF4">
    <property type="entry name" value="OS02G0533000 PROTEIN"/>
    <property type="match status" value="1"/>
</dbReference>
<comment type="caution">
    <text evidence="2">The sequence shown here is derived from an EMBL/GenBank/DDBJ whole genome shotgun (WGS) entry which is preliminary data.</text>
</comment>
<dbReference type="PANTHER" id="PTHR47380">
    <property type="entry name" value="OS02G0533000 PROTEIN"/>
    <property type="match status" value="1"/>
</dbReference>
<evidence type="ECO:0000313" key="3">
    <source>
        <dbReference type="Proteomes" id="UP000822688"/>
    </source>
</evidence>
<reference evidence="2" key="1">
    <citation type="submission" date="2020-06" db="EMBL/GenBank/DDBJ databases">
        <title>WGS assembly of Ceratodon purpureus strain R40.</title>
        <authorList>
            <person name="Carey S.B."/>
            <person name="Jenkins J."/>
            <person name="Shu S."/>
            <person name="Lovell J.T."/>
            <person name="Sreedasyam A."/>
            <person name="Maumus F."/>
            <person name="Tiley G.P."/>
            <person name="Fernandez-Pozo N."/>
            <person name="Barry K."/>
            <person name="Chen C."/>
            <person name="Wang M."/>
            <person name="Lipzen A."/>
            <person name="Daum C."/>
            <person name="Saski C.A."/>
            <person name="Payton A.C."/>
            <person name="Mcbreen J.C."/>
            <person name="Conrad R.E."/>
            <person name="Kollar L.M."/>
            <person name="Olsson S."/>
            <person name="Huttunen S."/>
            <person name="Landis J.B."/>
            <person name="Wickett N.J."/>
            <person name="Johnson M.G."/>
            <person name="Rensing S.A."/>
            <person name="Grimwood J."/>
            <person name="Schmutz J."/>
            <person name="Mcdaniel S.F."/>
        </authorList>
    </citation>
    <scope>NUCLEOTIDE SEQUENCE</scope>
    <source>
        <strain evidence="2">R40</strain>
    </source>
</reference>
<evidence type="ECO:0008006" key="4">
    <source>
        <dbReference type="Google" id="ProtNLM"/>
    </source>
</evidence>
<protein>
    <recommendedName>
        <fullName evidence="4">Iron-sulfur cluster biosynthesis family protein</fullName>
    </recommendedName>
</protein>